<dbReference type="InterPro" id="IPR012337">
    <property type="entry name" value="RNaseH-like_sf"/>
</dbReference>
<dbReference type="RefSeq" id="WP_116541373.1">
    <property type="nucleotide sequence ID" value="NZ_QEKI01000001.1"/>
</dbReference>
<dbReference type="InterPro" id="IPR036397">
    <property type="entry name" value="RNaseH_sf"/>
</dbReference>
<proteinExistence type="predicted"/>
<keyword evidence="2" id="KW-1185">Reference proteome</keyword>
<dbReference type="EMBL" id="QEKI01000001">
    <property type="protein sequence ID" value="PVY43680.1"/>
    <property type="molecule type" value="Genomic_DNA"/>
</dbReference>
<dbReference type="AlphaFoldDB" id="A0A2U1B4T3"/>
<evidence type="ECO:0000313" key="2">
    <source>
        <dbReference type="Proteomes" id="UP000245466"/>
    </source>
</evidence>
<sequence>MSISVRLHELPEPLLEFGGAGEFTDPKVGLREAGPYDLRFGNAARNTNIRLGLVGPQAMLLKARNWFSTCMGHIESTMKNIDQYPHYPGFESVFRCSLSLSSRWENTISETSLKEAISEKVDALAFEKVLQLYSDAIKRLASQEFSKPHVIICCLPEEVINRCWSIKNQVVKHTSKAKKISQQLNLFEVLPEVEETAEDLLNRDFRRALKAKAMECQIPIQIGRDRLFVGVERGGQDAATRAWHSSIAIYYKAGGIPWRLRSNGPETCYVGISFHHLYTTTNRHLVRSCIAQAFSSDGEGFAIRGANIPWDAKQDRNVHLTEKQAYEMGEKILENYSDRTGMTPQRVVIHKTSAFNEDETEGFRTALANIPIVELINLAPTDLRLVRHGEYPPKRGTLCIVNEANSYLFTTGFMPSLGTYPGPHIPAPLQIKSDQPIDVEKVAIDVLSLARMNWNTSSTTSGFPVTLFFARQVGGIMAEYGDREPHTSFRYYI</sequence>
<dbReference type="Proteomes" id="UP000245466">
    <property type="component" value="Unassembled WGS sequence"/>
</dbReference>
<dbReference type="GO" id="GO:0003676">
    <property type="term" value="F:nucleic acid binding"/>
    <property type="evidence" value="ECO:0007669"/>
    <property type="project" value="InterPro"/>
</dbReference>
<protein>
    <recommendedName>
        <fullName evidence="3">Piwi domain-containing protein</fullName>
    </recommendedName>
</protein>
<name>A0A2U1B4T3_9BACT</name>
<dbReference type="CDD" id="cd04659">
    <property type="entry name" value="Piwi_piwi-like_ProArk"/>
    <property type="match status" value="1"/>
</dbReference>
<gene>
    <name evidence="1" type="ORF">C8E01_10136</name>
</gene>
<evidence type="ECO:0000313" key="1">
    <source>
        <dbReference type="EMBL" id="PVY43680.1"/>
    </source>
</evidence>
<accession>A0A2U1B4T3</accession>
<reference evidence="1 2" key="1">
    <citation type="submission" date="2018-04" db="EMBL/GenBank/DDBJ databases">
        <title>Genomic Encyclopedia of Type Strains, Phase IV (KMG-IV): sequencing the most valuable type-strain genomes for metagenomic binning, comparative biology and taxonomic classification.</title>
        <authorList>
            <person name="Goeker M."/>
        </authorList>
    </citation>
    <scope>NUCLEOTIDE SEQUENCE [LARGE SCALE GENOMIC DNA]</scope>
    <source>
        <strain evidence="1 2">DSM 100231</strain>
    </source>
</reference>
<dbReference type="Gene3D" id="3.30.420.10">
    <property type="entry name" value="Ribonuclease H-like superfamily/Ribonuclease H"/>
    <property type="match status" value="1"/>
</dbReference>
<evidence type="ECO:0008006" key="3">
    <source>
        <dbReference type="Google" id="ProtNLM"/>
    </source>
</evidence>
<dbReference type="OrthoDB" id="530017at2"/>
<dbReference type="SUPFAM" id="SSF53098">
    <property type="entry name" value="Ribonuclease H-like"/>
    <property type="match status" value="1"/>
</dbReference>
<organism evidence="1 2">
    <name type="scientific">Pontibacter virosus</name>
    <dbReference type="NCBI Taxonomy" id="1765052"/>
    <lineage>
        <taxon>Bacteria</taxon>
        <taxon>Pseudomonadati</taxon>
        <taxon>Bacteroidota</taxon>
        <taxon>Cytophagia</taxon>
        <taxon>Cytophagales</taxon>
        <taxon>Hymenobacteraceae</taxon>
        <taxon>Pontibacter</taxon>
    </lineage>
</organism>
<comment type="caution">
    <text evidence="1">The sequence shown here is derived from an EMBL/GenBank/DDBJ whole genome shotgun (WGS) entry which is preliminary data.</text>
</comment>